<evidence type="ECO:0000313" key="2">
    <source>
        <dbReference type="EMBL" id="GIH09786.1"/>
    </source>
</evidence>
<comment type="caution">
    <text evidence="2">The sequence shown here is derived from an EMBL/GenBank/DDBJ whole genome shotgun (WGS) entry which is preliminary data.</text>
</comment>
<dbReference type="Pfam" id="PF13374">
    <property type="entry name" value="TPR_10"/>
    <property type="match status" value="3"/>
</dbReference>
<dbReference type="SUPFAM" id="SSF48452">
    <property type="entry name" value="TPR-like"/>
    <property type="match status" value="2"/>
</dbReference>
<organism evidence="2 3">
    <name type="scientific">Rhizocola hellebori</name>
    <dbReference type="NCBI Taxonomy" id="1392758"/>
    <lineage>
        <taxon>Bacteria</taxon>
        <taxon>Bacillati</taxon>
        <taxon>Actinomycetota</taxon>
        <taxon>Actinomycetes</taxon>
        <taxon>Micromonosporales</taxon>
        <taxon>Micromonosporaceae</taxon>
        <taxon>Rhizocola</taxon>
    </lineage>
</organism>
<sequence length="730" mass="80910">MDSYLATGSGEVRIAVVFGMGGVGKTSLATEFVYRRQSDLSCAWQVDAHSRESLIQSLAQLASRLGIDEADHHTAATLALVELAHRERWILIYDDASWPADVVDLLPARGSGSIIITSRNPNWHTIAPSIELLPFPADDAVRFLVSSSYDSSDAVSALDVAMRVGHLPLALELIAAYCRTRHVDLESYAAFDQGQKRGAVESAVYRVLLRSFRSLCWRDPVAADLLRLMAFFAENAIPRRLITEYPQLLPVSLRKCSKDPLMLNGAYASLFELSLIRQDTKVSVHIHGLVQAALRQVIEDGTRSWSRRLVSLVKDRFQPLGFWRFETAAGWRPERWHRCATELLAAAFPLADSGSAHWDACAELLPHALVVLSEPTTNRSPIARIDLLFAVGRYLHDRGEYQRAVSCLEECLRIRLATHVDSRVEITRLETNLAMALRAMGRTDQAVDLHGASLRRSALEHGDQDPNTLYASVKLAMALRTRAETRLSAMHQHLSRLVPPAEADLLEPLLNDLRASRTLRSARKIVEILSNRDRDISTSFLEANGAELLQVVDSLETDLLTARSLQENALVGYRGLYGDDHAETLYAANNLSTTMRTIGDMDDAHKLATEVMQRYVRLMGQDHPDTLKARNNLALIVRAMGDLNAAKDLLTYNYECRQRVLGDLHPDTLRSANNVAATLVALGDHSSALSLHQSTLQALTRVLGPNHPDTMISRSTVESLRRSLESGAPG</sequence>
<dbReference type="InterPro" id="IPR053137">
    <property type="entry name" value="NLR-like"/>
</dbReference>
<dbReference type="PRINTS" id="PR00364">
    <property type="entry name" value="DISEASERSIST"/>
</dbReference>
<dbReference type="PANTHER" id="PTHR46082:SF6">
    <property type="entry name" value="AAA+ ATPASE DOMAIN-CONTAINING PROTEIN-RELATED"/>
    <property type="match status" value="1"/>
</dbReference>
<dbReference type="Gene3D" id="3.40.50.300">
    <property type="entry name" value="P-loop containing nucleotide triphosphate hydrolases"/>
    <property type="match status" value="1"/>
</dbReference>
<dbReference type="InterPro" id="IPR002182">
    <property type="entry name" value="NB-ARC"/>
</dbReference>
<reference evidence="2" key="1">
    <citation type="submission" date="2021-01" db="EMBL/GenBank/DDBJ databases">
        <title>Whole genome shotgun sequence of Rhizocola hellebori NBRC 109834.</title>
        <authorList>
            <person name="Komaki H."/>
            <person name="Tamura T."/>
        </authorList>
    </citation>
    <scope>NUCLEOTIDE SEQUENCE</scope>
    <source>
        <strain evidence="2">NBRC 109834</strain>
    </source>
</reference>
<dbReference type="EMBL" id="BONY01000076">
    <property type="protein sequence ID" value="GIH09786.1"/>
    <property type="molecule type" value="Genomic_DNA"/>
</dbReference>
<dbReference type="InterPro" id="IPR027417">
    <property type="entry name" value="P-loop_NTPase"/>
</dbReference>
<dbReference type="Gene3D" id="1.25.40.10">
    <property type="entry name" value="Tetratricopeptide repeat domain"/>
    <property type="match status" value="2"/>
</dbReference>
<proteinExistence type="predicted"/>
<dbReference type="Pfam" id="PF13424">
    <property type="entry name" value="TPR_12"/>
    <property type="match status" value="1"/>
</dbReference>
<dbReference type="InterPro" id="IPR011990">
    <property type="entry name" value="TPR-like_helical_dom_sf"/>
</dbReference>
<name>A0A8J3QID1_9ACTN</name>
<dbReference type="Pfam" id="PF00931">
    <property type="entry name" value="NB-ARC"/>
    <property type="match status" value="1"/>
</dbReference>
<dbReference type="PANTHER" id="PTHR46082">
    <property type="entry name" value="ATP/GTP-BINDING PROTEIN-RELATED"/>
    <property type="match status" value="1"/>
</dbReference>
<keyword evidence="3" id="KW-1185">Reference proteome</keyword>
<dbReference type="Proteomes" id="UP000612899">
    <property type="component" value="Unassembled WGS sequence"/>
</dbReference>
<dbReference type="GO" id="GO:0043531">
    <property type="term" value="F:ADP binding"/>
    <property type="evidence" value="ECO:0007669"/>
    <property type="project" value="InterPro"/>
</dbReference>
<dbReference type="AlphaFoldDB" id="A0A8J3QID1"/>
<evidence type="ECO:0000259" key="1">
    <source>
        <dbReference type="Pfam" id="PF00931"/>
    </source>
</evidence>
<dbReference type="SUPFAM" id="SSF52540">
    <property type="entry name" value="P-loop containing nucleoside triphosphate hydrolases"/>
    <property type="match status" value="1"/>
</dbReference>
<gene>
    <name evidence="2" type="ORF">Rhe02_78530</name>
</gene>
<accession>A0A8J3QID1</accession>
<feature type="domain" description="NB-ARC" evidence="1">
    <location>
        <begin position="9"/>
        <end position="120"/>
    </location>
</feature>
<evidence type="ECO:0000313" key="3">
    <source>
        <dbReference type="Proteomes" id="UP000612899"/>
    </source>
</evidence>
<protein>
    <recommendedName>
        <fullName evidence="1">NB-ARC domain-containing protein</fullName>
    </recommendedName>
</protein>